<dbReference type="AlphaFoldDB" id="A0A2X0MX93"/>
<name>A0A2X0MX93_9BASI</name>
<evidence type="ECO:0000256" key="7">
    <source>
        <dbReference type="SAM" id="MobiDB-lite"/>
    </source>
</evidence>
<comment type="function">
    <text evidence="5">Component of the kinetochore, a multiprotein complex that assembles on centromeric DNA and attaches chromosomes to spindle microtubules, mediating chromosome segregation and sister chromatid segregation during meiosis and mitosis. Component of the inner kinetochore constitutive centromere-associated network (CCAN), which serves as a structural platform for outer kinetochore assembly.</text>
</comment>
<gene>
    <name evidence="10" type="primary">BQ5605_C005g03254</name>
    <name evidence="10" type="ORF">BQ5605_C005G03254</name>
</gene>
<evidence type="ECO:0000313" key="11">
    <source>
        <dbReference type="Proteomes" id="UP000249464"/>
    </source>
</evidence>
<protein>
    <recommendedName>
        <fullName evidence="6">CENP-C homolog</fullName>
    </recommendedName>
</protein>
<organism evidence="10 11">
    <name type="scientific">Microbotryum silenes-dioicae</name>
    <dbReference type="NCBI Taxonomy" id="796604"/>
    <lineage>
        <taxon>Eukaryota</taxon>
        <taxon>Fungi</taxon>
        <taxon>Dikarya</taxon>
        <taxon>Basidiomycota</taxon>
        <taxon>Pucciniomycotina</taxon>
        <taxon>Microbotryomycetes</taxon>
        <taxon>Microbotryales</taxon>
        <taxon>Microbotryaceae</taxon>
        <taxon>Microbotryum</taxon>
    </lineage>
</organism>
<keyword evidence="3" id="KW-0238">DNA-binding</keyword>
<dbReference type="InterPro" id="IPR028386">
    <property type="entry name" value="CENP-C/Mif2/cnp3"/>
</dbReference>
<keyword evidence="11" id="KW-1185">Reference proteome</keyword>
<dbReference type="Pfam" id="PF15624">
    <property type="entry name" value="Mif2_N"/>
    <property type="match status" value="1"/>
</dbReference>
<evidence type="ECO:0000313" key="10">
    <source>
        <dbReference type="EMBL" id="SGY73057.1"/>
    </source>
</evidence>
<dbReference type="STRING" id="796604.A0A2X0MX93"/>
<keyword evidence="4" id="KW-0539">Nucleus</keyword>
<evidence type="ECO:0000259" key="9">
    <source>
        <dbReference type="Pfam" id="PF15624"/>
    </source>
</evidence>
<feature type="compositionally biased region" description="Polar residues" evidence="7">
    <location>
        <begin position="136"/>
        <end position="168"/>
    </location>
</feature>
<feature type="compositionally biased region" description="Low complexity" evidence="7">
    <location>
        <begin position="80"/>
        <end position="89"/>
    </location>
</feature>
<dbReference type="GO" id="GO:0005634">
    <property type="term" value="C:nucleus"/>
    <property type="evidence" value="ECO:0007669"/>
    <property type="project" value="UniProtKB-SubCell"/>
</dbReference>
<reference evidence="10 11" key="1">
    <citation type="submission" date="2016-11" db="EMBL/GenBank/DDBJ databases">
        <authorList>
            <person name="Jaros S."/>
            <person name="Januszkiewicz K."/>
            <person name="Wedrychowicz H."/>
        </authorList>
    </citation>
    <scope>NUCLEOTIDE SEQUENCE [LARGE SCALE GENOMIC DNA]</scope>
</reference>
<feature type="compositionally biased region" description="Basic and acidic residues" evidence="7">
    <location>
        <begin position="1"/>
        <end position="14"/>
    </location>
</feature>
<dbReference type="InterPro" id="IPR028929">
    <property type="entry name" value="Mif2_N"/>
</dbReference>
<dbReference type="FunFam" id="2.60.120.10:FF:000033">
    <property type="entry name" value="Centromere protein C 1"/>
    <property type="match status" value="1"/>
</dbReference>
<feature type="domain" description="Mif2 N-terminal" evidence="9">
    <location>
        <begin position="103"/>
        <end position="158"/>
    </location>
</feature>
<feature type="region of interest" description="Disordered" evidence="7">
    <location>
        <begin position="1"/>
        <end position="116"/>
    </location>
</feature>
<feature type="region of interest" description="Disordered" evidence="7">
    <location>
        <begin position="513"/>
        <end position="554"/>
    </location>
</feature>
<evidence type="ECO:0000256" key="6">
    <source>
        <dbReference type="ARBA" id="ARBA00075033"/>
    </source>
</evidence>
<evidence type="ECO:0000256" key="3">
    <source>
        <dbReference type="ARBA" id="ARBA00023125"/>
    </source>
</evidence>
<sequence>MANTHDRRNGRDQHYNNIGSQGRITGIRPPSNVARDSAGNERASQFFGSTHEDDHYDHDHGHDEHDDASRPFAQRSGPRSSQQSLNSSQANPKPSRERPQRFNEIGEKGRKTGITLPRVSVDAYGYQNPDAFFRSPDTQGGRSGAYDQSSSRKVSSDTASSRKTANSRDNSRQGGGQPVQLEQYDTYDRGDFDNREYGGNNDDEEEYGDSADMELDDGSSMTPISYQRGNRKDARRASGLRNSLTYGSPEHRGEASGSASGNTTNGRRPNARDRSENVHSDESDDEAVAHSLTNSATRNHDSSNHRLVQLGKSGQPVRQDKGKARLVRSPTPEEEPEPEPEPEPQHQYYDQDGFQDDDDDDGAGEAYDDFDTNQGGGGAGRYNHDDQDDDQGEAEERRSPSRPKGKGRARTSNASNSTNSPASTQKRQMAAKTKKGKQTNGVKEVRTAPQRRRRDSDSDDDGSTNMVLPMCGTERRSNRQRLAPVEYWRNERVVYKRRPSGLGITEVVLYPKPDPEPLAAQRKKGGRATSQAPRGRAQSVKAEIKDEEEGVDSLTDPEGLVWSWEGQAETQRRVAFTKKMINTKPAGQGQFRYQKIFSELDYLAGGIIDIPSGSEKPTKPSRDNTYIFYCIQGSCSVTVHRTKFAIGPGACFLVPRGNKYQIVATSNRDVRLFFTQSRRVSEKLNGDTIADTEQQWIDLRNSIMGQPEGEEQMEDEEEDEEEDEDEEVEEGEDDVGGEDDEDEEEE</sequence>
<dbReference type="EMBL" id="FQNC01000047">
    <property type="protein sequence ID" value="SGY73057.1"/>
    <property type="molecule type" value="Genomic_DNA"/>
</dbReference>
<dbReference type="Gene3D" id="2.60.120.10">
    <property type="entry name" value="Jelly Rolls"/>
    <property type="match status" value="1"/>
</dbReference>
<dbReference type="InterPro" id="IPR011051">
    <property type="entry name" value="RmlC_Cupin_sf"/>
</dbReference>
<feature type="compositionally biased region" description="Basic and acidic residues" evidence="7">
    <location>
        <begin position="270"/>
        <end position="281"/>
    </location>
</feature>
<feature type="compositionally biased region" description="Acidic residues" evidence="7">
    <location>
        <begin position="353"/>
        <end position="371"/>
    </location>
</feature>
<comment type="similarity">
    <text evidence="2">Belongs to the CENP-C/MIF2 family.</text>
</comment>
<dbReference type="GO" id="GO:0051455">
    <property type="term" value="P:spindle attachment to meiosis I kinetochore"/>
    <property type="evidence" value="ECO:0007669"/>
    <property type="project" value="TreeGrafter"/>
</dbReference>
<dbReference type="GO" id="GO:0051382">
    <property type="term" value="P:kinetochore assembly"/>
    <property type="evidence" value="ECO:0007669"/>
    <property type="project" value="InterPro"/>
</dbReference>
<dbReference type="Proteomes" id="UP000249464">
    <property type="component" value="Unassembled WGS sequence"/>
</dbReference>
<dbReference type="InterPro" id="IPR014710">
    <property type="entry name" value="RmlC-like_jellyroll"/>
</dbReference>
<dbReference type="CDD" id="cd06993">
    <property type="entry name" value="cupin_CENP-C_C"/>
    <property type="match status" value="1"/>
</dbReference>
<dbReference type="Pfam" id="PF11699">
    <property type="entry name" value="CENP-C_C"/>
    <property type="match status" value="1"/>
</dbReference>
<feature type="compositionally biased region" description="Basic and acidic residues" evidence="7">
    <location>
        <begin position="94"/>
        <end position="110"/>
    </location>
</feature>
<feature type="compositionally biased region" description="Polar residues" evidence="7">
    <location>
        <begin position="219"/>
        <end position="228"/>
    </location>
</feature>
<evidence type="ECO:0000256" key="2">
    <source>
        <dbReference type="ARBA" id="ARBA00010291"/>
    </source>
</evidence>
<evidence type="ECO:0000256" key="1">
    <source>
        <dbReference type="ARBA" id="ARBA00004123"/>
    </source>
</evidence>
<comment type="subcellular location">
    <subcellularLocation>
        <location evidence="1">Nucleus</location>
    </subcellularLocation>
</comment>
<dbReference type="GO" id="GO:0051315">
    <property type="term" value="P:attachment of mitotic spindle microtubules to kinetochore"/>
    <property type="evidence" value="ECO:0007669"/>
    <property type="project" value="TreeGrafter"/>
</dbReference>
<feature type="compositionally biased region" description="Polar residues" evidence="7">
    <location>
        <begin position="257"/>
        <end position="267"/>
    </location>
</feature>
<feature type="region of interest" description="Disordered" evidence="7">
    <location>
        <begin position="702"/>
        <end position="746"/>
    </location>
</feature>
<dbReference type="GO" id="GO:0019237">
    <property type="term" value="F:centromeric DNA binding"/>
    <property type="evidence" value="ECO:0007669"/>
    <property type="project" value="InterPro"/>
</dbReference>
<feature type="compositionally biased region" description="Acidic residues" evidence="7">
    <location>
        <begin position="708"/>
        <end position="746"/>
    </location>
</feature>
<feature type="compositionally biased region" description="Low complexity" evidence="7">
    <location>
        <begin position="410"/>
        <end position="424"/>
    </location>
</feature>
<dbReference type="PANTHER" id="PTHR16684">
    <property type="entry name" value="CENTROMERE PROTEIN C"/>
    <property type="match status" value="1"/>
</dbReference>
<evidence type="ECO:0000256" key="5">
    <source>
        <dbReference type="ARBA" id="ARBA00057947"/>
    </source>
</evidence>
<feature type="compositionally biased region" description="Basic and acidic residues" evidence="7">
    <location>
        <begin position="50"/>
        <end position="69"/>
    </location>
</feature>
<evidence type="ECO:0000259" key="8">
    <source>
        <dbReference type="Pfam" id="PF11699"/>
    </source>
</evidence>
<proteinExistence type="inferred from homology"/>
<feature type="compositionally biased region" description="Acidic residues" evidence="7">
    <location>
        <begin position="201"/>
        <end position="217"/>
    </location>
</feature>
<accession>A0A2X0MX93</accession>
<feature type="compositionally biased region" description="Basic residues" evidence="7">
    <location>
        <begin position="400"/>
        <end position="409"/>
    </location>
</feature>
<feature type="region of interest" description="Disordered" evidence="7">
    <location>
        <begin position="130"/>
        <end position="478"/>
    </location>
</feature>
<evidence type="ECO:0000256" key="4">
    <source>
        <dbReference type="ARBA" id="ARBA00023242"/>
    </source>
</evidence>
<feature type="compositionally biased region" description="Acidic residues" evidence="7">
    <location>
        <begin position="332"/>
        <end position="342"/>
    </location>
</feature>
<dbReference type="PANTHER" id="PTHR16684:SF11">
    <property type="entry name" value="CENTROMERE PROTEIN C"/>
    <property type="match status" value="1"/>
</dbReference>
<dbReference type="InterPro" id="IPR025974">
    <property type="entry name" value="Mif2/CENP-C_cupin"/>
</dbReference>
<feature type="domain" description="Mif2/CENP-C cupin" evidence="8">
    <location>
        <begin position="591"/>
        <end position="676"/>
    </location>
</feature>
<dbReference type="SUPFAM" id="SSF51182">
    <property type="entry name" value="RmlC-like cupins"/>
    <property type="match status" value="1"/>
</dbReference>
<feature type="compositionally biased region" description="Basic and acidic residues" evidence="7">
    <location>
        <begin position="186"/>
        <end position="196"/>
    </location>
</feature>
<dbReference type="GO" id="GO:0000776">
    <property type="term" value="C:kinetochore"/>
    <property type="evidence" value="ECO:0007669"/>
    <property type="project" value="InterPro"/>
</dbReference>